<dbReference type="Gene3D" id="6.10.250.1380">
    <property type="match status" value="1"/>
</dbReference>
<evidence type="ECO:0000313" key="2">
    <source>
        <dbReference type="EMBL" id="JAS26419.1"/>
    </source>
</evidence>
<evidence type="ECO:0000259" key="1">
    <source>
        <dbReference type="Pfam" id="PF16740"/>
    </source>
</evidence>
<dbReference type="EMBL" id="GEDC01010879">
    <property type="protein sequence ID" value="JAS26419.1"/>
    <property type="molecule type" value="Transcribed_RNA"/>
</dbReference>
<dbReference type="InterPro" id="IPR042091">
    <property type="entry name" value="Ska2_N"/>
</dbReference>
<sequence length="115" mass="13192">MNYPNVCEPLEMSVDSCLTNVAKAKSNLTSIKNKLIDFEKEISDVSVEGLPEQTVKTILKDVSQVKEDYDRIRKDIYELHQLQQEVSNSIRSKTDAVITNLQELRNKVLEQNRPV</sequence>
<protein>
    <recommendedName>
        <fullName evidence="1">Ska2 N-terminal domain-containing protein</fullName>
    </recommendedName>
</protein>
<name>A0A1B6DL60_9HEMI</name>
<dbReference type="Pfam" id="PF16740">
    <property type="entry name" value="SKA2"/>
    <property type="match status" value="1"/>
</dbReference>
<organism evidence="2">
    <name type="scientific">Clastoptera arizonana</name>
    <name type="common">Arizona spittle bug</name>
    <dbReference type="NCBI Taxonomy" id="38151"/>
    <lineage>
        <taxon>Eukaryota</taxon>
        <taxon>Metazoa</taxon>
        <taxon>Ecdysozoa</taxon>
        <taxon>Arthropoda</taxon>
        <taxon>Hexapoda</taxon>
        <taxon>Insecta</taxon>
        <taxon>Pterygota</taxon>
        <taxon>Neoptera</taxon>
        <taxon>Paraneoptera</taxon>
        <taxon>Hemiptera</taxon>
        <taxon>Auchenorrhyncha</taxon>
        <taxon>Cercopoidea</taxon>
        <taxon>Clastopteridae</taxon>
        <taxon>Clastoptera</taxon>
    </lineage>
</organism>
<dbReference type="AlphaFoldDB" id="A0A1B6DL60"/>
<reference evidence="2" key="1">
    <citation type="submission" date="2015-12" db="EMBL/GenBank/DDBJ databases">
        <title>De novo transcriptome assembly of four potential Pierce s Disease insect vectors from Arizona vineyards.</title>
        <authorList>
            <person name="Tassone E.E."/>
        </authorList>
    </citation>
    <scope>NUCLEOTIDE SEQUENCE</scope>
</reference>
<gene>
    <name evidence="2" type="ORF">g.19321</name>
</gene>
<accession>A0A1B6DL60</accession>
<proteinExistence type="predicted"/>
<feature type="domain" description="Ska2 N-terminal" evidence="1">
    <location>
        <begin position="13"/>
        <end position="108"/>
    </location>
</feature>